<dbReference type="EMBL" id="AP014685">
    <property type="protein sequence ID" value="BAR55121.1"/>
    <property type="molecule type" value="Genomic_DNA"/>
</dbReference>
<reference evidence="5 6" key="1">
    <citation type="submission" date="2014-11" db="EMBL/GenBank/DDBJ databases">
        <title>Symbiosis island explosion on the genome of extra-slow-growing strains of soybean bradyrhizobia with massive insertion sequences.</title>
        <authorList>
            <person name="Iida T."/>
            <person name="Minamisawa K."/>
        </authorList>
    </citation>
    <scope>NUCLEOTIDE SEQUENCE [LARGE SCALE GENOMIC DNA]</scope>
    <source>
        <strain evidence="5 6">NK6</strain>
    </source>
</reference>
<dbReference type="Gene3D" id="1.10.10.10">
    <property type="entry name" value="Winged helix-like DNA-binding domain superfamily/Winged helix DNA-binding domain"/>
    <property type="match status" value="1"/>
</dbReference>
<protein>
    <submittedName>
        <fullName evidence="5">Transcriptional regulatory protein</fullName>
    </submittedName>
</protein>
<dbReference type="PANTHER" id="PTHR33204">
    <property type="entry name" value="TRANSCRIPTIONAL REGULATOR, MARR FAMILY"/>
    <property type="match status" value="1"/>
</dbReference>
<name>A0A0E4BLD3_9BRAD</name>
<dbReference type="SUPFAM" id="SSF46785">
    <property type="entry name" value="Winged helix' DNA-binding domain"/>
    <property type="match status" value="1"/>
</dbReference>
<keyword evidence="1" id="KW-0805">Transcription regulation</keyword>
<dbReference type="AlphaFoldDB" id="A0A0E4BLD3"/>
<keyword evidence="3" id="KW-0804">Transcription</keyword>
<organism evidence="5 6">
    <name type="scientific">Bradyrhizobium diazoefficiens</name>
    <dbReference type="NCBI Taxonomy" id="1355477"/>
    <lineage>
        <taxon>Bacteria</taxon>
        <taxon>Pseudomonadati</taxon>
        <taxon>Pseudomonadota</taxon>
        <taxon>Alphaproteobacteria</taxon>
        <taxon>Hyphomicrobiales</taxon>
        <taxon>Nitrobacteraceae</taxon>
        <taxon>Bradyrhizobium</taxon>
    </lineage>
</organism>
<evidence type="ECO:0000256" key="3">
    <source>
        <dbReference type="ARBA" id="ARBA00023163"/>
    </source>
</evidence>
<dbReference type="InterPro" id="IPR002577">
    <property type="entry name" value="HTH_HxlR"/>
</dbReference>
<proteinExistence type="predicted"/>
<accession>A0A0E4BLD3</accession>
<dbReference type="GO" id="GO:0003677">
    <property type="term" value="F:DNA binding"/>
    <property type="evidence" value="ECO:0007669"/>
    <property type="project" value="UniProtKB-KW"/>
</dbReference>
<evidence type="ECO:0000313" key="6">
    <source>
        <dbReference type="Proteomes" id="UP000063308"/>
    </source>
</evidence>
<evidence type="ECO:0000313" key="5">
    <source>
        <dbReference type="EMBL" id="BAR55121.1"/>
    </source>
</evidence>
<dbReference type="Pfam" id="PF01638">
    <property type="entry name" value="HxlR"/>
    <property type="match status" value="1"/>
</dbReference>
<evidence type="ECO:0000256" key="2">
    <source>
        <dbReference type="ARBA" id="ARBA00023125"/>
    </source>
</evidence>
<dbReference type="Proteomes" id="UP000063308">
    <property type="component" value="Chromosome"/>
</dbReference>
<feature type="domain" description="HTH hxlR-type" evidence="4">
    <location>
        <begin position="27"/>
        <end position="108"/>
    </location>
</feature>
<dbReference type="InterPro" id="IPR036388">
    <property type="entry name" value="WH-like_DNA-bd_sf"/>
</dbReference>
<evidence type="ECO:0000259" key="4">
    <source>
        <dbReference type="Pfam" id="PF01638"/>
    </source>
</evidence>
<evidence type="ECO:0000256" key="1">
    <source>
        <dbReference type="ARBA" id="ARBA00023015"/>
    </source>
</evidence>
<dbReference type="PANTHER" id="PTHR33204:SF37">
    <property type="entry name" value="HTH-TYPE TRANSCRIPTIONAL REGULATOR YODB"/>
    <property type="match status" value="1"/>
</dbReference>
<dbReference type="InterPro" id="IPR036390">
    <property type="entry name" value="WH_DNA-bd_sf"/>
</dbReference>
<keyword evidence="2" id="KW-0238">DNA-binding</keyword>
<gene>
    <name evidence="5" type="ORF">NK6_1939</name>
</gene>
<sequence>MAKQAGSTTRNVRGSRTGRPIMALLDLLGRRWTLRILWELREEPLTSRALRTACDEASPTVLQARLDDLREAGFVELGEGGGYGLTPLGRDLCETFMPLHRFAERWKGSSPSPRKRGRDELRSR</sequence>
<dbReference type="RefSeq" id="WP_060908841.1">
    <property type="nucleotide sequence ID" value="NZ_CP126038.1"/>
</dbReference>